<dbReference type="InterPro" id="IPR019734">
    <property type="entry name" value="TPR_rpt"/>
</dbReference>
<proteinExistence type="predicted"/>
<sequence length="785" mass="83303">MAHPLTYPAALSLAAALLAAPTAPPATSPEAALAAATAQSRCGTGEGAAQGGAGKAVLVAGLTPAHMAVSRVTQAQAFFDQGLGQLWGFDYDEALKSFEAAGRLDPACAMCSWGEALALGPYINSGPIKADQIAKAGGLVEKTLASPGLTDKQRAVAEALLARYAPGGTDDGAHGGTYADTMVALAQRWPDDDLLVIMAAEAIMSSQPWDYWQPDGRTPKARAGTALALVDRVLARNPDHPQAIHLLIHLTEASATPDLAAGPAARLERVAPAAPHMVHMPSHTWYRLGRFGDSLAANQRAVAADEAYARAVGDDPRHYGYFNHHTHFILSSALQLGDAATALKAADALEASITIERAAGSAFAEVRRLSALQARLQLLAPADVLALPAPDQRLQLTRLMWHGGRAEAAARTGQLAVARTELAAIRQLRATLKPAEDPEDPRAALTTLIDGSARAAVLAAEARRRRPSSCTTRWRPWKPACPIASRRCGRCQSPPVQRGCGWPLMTRPVPAPISPAPWRCARAASWCLMGRPGCAATRRRDSLSQRTMQSNSLAMTRTGRALILPLIALALAGAGPAPDLRLEPLREAIITDARALDPAGMAFERTTTAVRRGPGIKEKTVTVERWDGARWTLVSVNGKVPSASQFKSFRKATAANPVPGYHRLAALLAAASDVQVDEDGRKILKIPVLPAGSVRTDSADISSHLSGKAVIATTEGKPWVARLKVRARENFKLNLLIKVTGFEQTFDYRLGPDGKPRLASQTADSRGSMFGFAGGQTDEVIYAYR</sequence>
<keyword evidence="4" id="KW-1185">Reference proteome</keyword>
<dbReference type="PROSITE" id="PS50005">
    <property type="entry name" value="TPR"/>
    <property type="match status" value="1"/>
</dbReference>
<dbReference type="PANTHER" id="PTHR45588:SF1">
    <property type="entry name" value="WW DOMAIN-CONTAINING PROTEIN"/>
    <property type="match status" value="1"/>
</dbReference>
<evidence type="ECO:0000256" key="2">
    <source>
        <dbReference type="SAM" id="SignalP"/>
    </source>
</evidence>
<dbReference type="Proteomes" id="UP000216991">
    <property type="component" value="Unassembled WGS sequence"/>
</dbReference>
<dbReference type="EMBL" id="NOXT01000080">
    <property type="protein sequence ID" value="OYQ32191.1"/>
    <property type="molecule type" value="Genomic_DNA"/>
</dbReference>
<dbReference type="OrthoDB" id="9778494at2"/>
<dbReference type="RefSeq" id="WP_094472789.1">
    <property type="nucleotide sequence ID" value="NZ_NOXT01000080.1"/>
</dbReference>
<evidence type="ECO:0000313" key="4">
    <source>
        <dbReference type="Proteomes" id="UP000216991"/>
    </source>
</evidence>
<feature type="repeat" description="TPR" evidence="1">
    <location>
        <begin position="75"/>
        <end position="108"/>
    </location>
</feature>
<dbReference type="InterPro" id="IPR011990">
    <property type="entry name" value="TPR-like_helical_dom_sf"/>
</dbReference>
<keyword evidence="1" id="KW-0802">TPR repeat</keyword>
<name>A0A255YSN6_9SPHN</name>
<accession>A0A255YSN6</accession>
<comment type="caution">
    <text evidence="3">The sequence shown here is derived from an EMBL/GenBank/DDBJ whole genome shotgun (WGS) entry which is preliminary data.</text>
</comment>
<dbReference type="Gene3D" id="1.25.40.10">
    <property type="entry name" value="Tetratricopeptide repeat domain"/>
    <property type="match status" value="1"/>
</dbReference>
<feature type="signal peptide" evidence="2">
    <location>
        <begin position="1"/>
        <end position="19"/>
    </location>
</feature>
<dbReference type="PANTHER" id="PTHR45588">
    <property type="entry name" value="TPR DOMAIN-CONTAINING PROTEIN"/>
    <property type="match status" value="1"/>
</dbReference>
<gene>
    <name evidence="3" type="ORF">CHU93_03545</name>
</gene>
<evidence type="ECO:0000313" key="3">
    <source>
        <dbReference type="EMBL" id="OYQ32191.1"/>
    </source>
</evidence>
<organism evidence="3 4">
    <name type="scientific">Sandarakinorhabdus cyanobacteriorum</name>
    <dbReference type="NCBI Taxonomy" id="1981098"/>
    <lineage>
        <taxon>Bacteria</taxon>
        <taxon>Pseudomonadati</taxon>
        <taxon>Pseudomonadota</taxon>
        <taxon>Alphaproteobacteria</taxon>
        <taxon>Sphingomonadales</taxon>
        <taxon>Sphingosinicellaceae</taxon>
        <taxon>Sandarakinorhabdus</taxon>
    </lineage>
</organism>
<keyword evidence="2" id="KW-0732">Signal</keyword>
<evidence type="ECO:0000256" key="1">
    <source>
        <dbReference type="PROSITE-ProRule" id="PRU00339"/>
    </source>
</evidence>
<protein>
    <submittedName>
        <fullName evidence="3">Uncharacterized protein</fullName>
    </submittedName>
</protein>
<reference evidence="3 4" key="1">
    <citation type="submission" date="2017-07" db="EMBL/GenBank/DDBJ databases">
        <title>Sandarakinorhabdus cyanobacteriorum sp. nov., a novel bacterium isolated from cyanobacterial aggregates in a eutrophic lake.</title>
        <authorList>
            <person name="Cai H."/>
        </authorList>
    </citation>
    <scope>NUCLEOTIDE SEQUENCE [LARGE SCALE GENOMIC DNA]</scope>
    <source>
        <strain evidence="3 4">TH057</strain>
    </source>
</reference>
<dbReference type="AlphaFoldDB" id="A0A255YSN6"/>
<feature type="chain" id="PRO_5012106704" evidence="2">
    <location>
        <begin position="20"/>
        <end position="785"/>
    </location>
</feature>